<reference evidence="3" key="1">
    <citation type="submission" date="2021-02" db="EMBL/GenBank/DDBJ databases">
        <authorList>
            <person name="Nowell W R."/>
        </authorList>
    </citation>
    <scope>NUCLEOTIDE SEQUENCE</scope>
</reference>
<keyword evidence="1" id="KW-0472">Membrane</keyword>
<feature type="transmembrane region" description="Helical" evidence="1">
    <location>
        <begin position="49"/>
        <end position="78"/>
    </location>
</feature>
<dbReference type="Proteomes" id="UP000663845">
    <property type="component" value="Unassembled WGS sequence"/>
</dbReference>
<proteinExistence type="predicted"/>
<organism evidence="3 4">
    <name type="scientific">Adineta steineri</name>
    <dbReference type="NCBI Taxonomy" id="433720"/>
    <lineage>
        <taxon>Eukaryota</taxon>
        <taxon>Metazoa</taxon>
        <taxon>Spiralia</taxon>
        <taxon>Gnathifera</taxon>
        <taxon>Rotifera</taxon>
        <taxon>Eurotatoria</taxon>
        <taxon>Bdelloidea</taxon>
        <taxon>Adinetida</taxon>
        <taxon>Adinetidae</taxon>
        <taxon>Adineta</taxon>
    </lineage>
</organism>
<accession>A0A819U8Z8</accession>
<evidence type="ECO:0000313" key="3">
    <source>
        <dbReference type="EMBL" id="CAF4091038.1"/>
    </source>
</evidence>
<keyword evidence="1" id="KW-0812">Transmembrane</keyword>
<dbReference type="EMBL" id="CAJOAZ010005192">
    <property type="protein sequence ID" value="CAF4091038.1"/>
    <property type="molecule type" value="Genomic_DNA"/>
</dbReference>
<dbReference type="Proteomes" id="UP000663844">
    <property type="component" value="Unassembled WGS sequence"/>
</dbReference>
<gene>
    <name evidence="2" type="ORF">JYZ213_LOCUS36437</name>
    <name evidence="3" type="ORF">OXD698_LOCUS34889</name>
</gene>
<comment type="caution">
    <text evidence="3">The sequence shown here is derived from an EMBL/GenBank/DDBJ whole genome shotgun (WGS) entry which is preliminary data.</text>
</comment>
<evidence type="ECO:0000313" key="4">
    <source>
        <dbReference type="Proteomes" id="UP000663844"/>
    </source>
</evidence>
<evidence type="ECO:0000256" key="1">
    <source>
        <dbReference type="SAM" id="Phobius"/>
    </source>
</evidence>
<evidence type="ECO:0000313" key="2">
    <source>
        <dbReference type="EMBL" id="CAF1376844.1"/>
    </source>
</evidence>
<name>A0A819U8Z8_9BILA</name>
<sequence>MLTSSEIKLEFILDMGNYLQNLRRDTDEDDDDDDEEDDTHRKIRRRAGWFPVGCICCCLGLLFVIAVTIICSLIPLFLSKQDVNAAVNNGAILDMVFATDLSISSGQIVTNGGSLTSQFYEKMGYANGVLTVKSISLETGSITTSRTRKRQLRNSVSCSATQAGSSVSEGEYLRIIAIVNMCPKTKCKTAYCFTKCVPEIKADILAKLGSTSFSIVTNLGSYIVSSQFCGFDQTVSGKRDTSKRIFRHSDNTVFKYEEIDFNGL</sequence>
<dbReference type="EMBL" id="CAJNOG010000884">
    <property type="protein sequence ID" value="CAF1376844.1"/>
    <property type="molecule type" value="Genomic_DNA"/>
</dbReference>
<protein>
    <submittedName>
        <fullName evidence="3">Uncharacterized protein</fullName>
    </submittedName>
</protein>
<keyword evidence="1" id="KW-1133">Transmembrane helix</keyword>
<dbReference type="AlphaFoldDB" id="A0A819U8Z8"/>